<protein>
    <submittedName>
        <fullName evidence="1">286_t:CDS:1</fullName>
    </submittedName>
</protein>
<evidence type="ECO:0000313" key="1">
    <source>
        <dbReference type="EMBL" id="CAG8497069.1"/>
    </source>
</evidence>
<dbReference type="InterPro" id="IPR027417">
    <property type="entry name" value="P-loop_NTPase"/>
</dbReference>
<proteinExistence type="predicted"/>
<dbReference type="OrthoDB" id="2443437at2759"/>
<name>A0A9N9EXJ5_9GLOM</name>
<evidence type="ECO:0000313" key="2">
    <source>
        <dbReference type="Proteomes" id="UP000789739"/>
    </source>
</evidence>
<dbReference type="Proteomes" id="UP000789739">
    <property type="component" value="Unassembled WGS sequence"/>
</dbReference>
<comment type="caution">
    <text evidence="1">The sequence shown here is derived from an EMBL/GenBank/DDBJ whole genome shotgun (WGS) entry which is preliminary data.</text>
</comment>
<gene>
    <name evidence="1" type="ORF">PBRASI_LOCUS2409</name>
</gene>
<feature type="non-terminal residue" evidence="1">
    <location>
        <position position="1"/>
    </location>
</feature>
<keyword evidence="2" id="KW-1185">Reference proteome</keyword>
<reference evidence="1" key="1">
    <citation type="submission" date="2021-06" db="EMBL/GenBank/DDBJ databases">
        <authorList>
            <person name="Kallberg Y."/>
            <person name="Tangrot J."/>
            <person name="Rosling A."/>
        </authorList>
    </citation>
    <scope>NUCLEOTIDE SEQUENCE</scope>
    <source>
        <strain evidence="1">BR232B</strain>
    </source>
</reference>
<dbReference type="Gene3D" id="3.40.50.300">
    <property type="entry name" value="P-loop containing nucleotide triphosphate hydrolases"/>
    <property type="match status" value="1"/>
</dbReference>
<dbReference type="AlphaFoldDB" id="A0A9N9EXJ5"/>
<dbReference type="SUPFAM" id="SSF52540">
    <property type="entry name" value="P-loop containing nucleoside triphosphate hydrolases"/>
    <property type="match status" value="1"/>
</dbReference>
<dbReference type="EMBL" id="CAJVPI010000187">
    <property type="protein sequence ID" value="CAG8497069.1"/>
    <property type="molecule type" value="Genomic_DNA"/>
</dbReference>
<sequence>QREQNASLINSIVGGQIVRMYGPKASGKSSRAWDAIMQLHELGYECIYVSLEGCDVSSTMFWSHFNGKIEPEAKLPKPIMDATSFEETFDRGHDRWRGRQVVLFIDEFDKLHNEGAEHNCEWMLATINSIRTQNKSAIRSIVVIGTYAILSLNQKNVFLSPFNAENFQAANLTKQQIQNLYNEFATEWDFVVDSSVVDDIFVLTEGHAGLVAICGRLIYDTLIEPGSKNVTLENWKQITLRTLDDEVLKYGTFRRMVDVLKDSRFKNALDFLRSHFLGAFDYYVQLVDPEHLRMAGFLAAQGVLQPSPTESATKFRMSSPLIDLLIRRMVIPRAYPISSLGIVHSQ</sequence>
<accession>A0A9N9EXJ5</accession>
<organism evidence="1 2">
    <name type="scientific">Paraglomus brasilianum</name>
    <dbReference type="NCBI Taxonomy" id="144538"/>
    <lineage>
        <taxon>Eukaryota</taxon>
        <taxon>Fungi</taxon>
        <taxon>Fungi incertae sedis</taxon>
        <taxon>Mucoromycota</taxon>
        <taxon>Glomeromycotina</taxon>
        <taxon>Glomeromycetes</taxon>
        <taxon>Paraglomerales</taxon>
        <taxon>Paraglomeraceae</taxon>
        <taxon>Paraglomus</taxon>
    </lineage>
</organism>